<feature type="domain" description="NEAT" evidence="7">
    <location>
        <begin position="23"/>
        <end position="155"/>
    </location>
</feature>
<dbReference type="SUPFAM" id="SSF158911">
    <property type="entry name" value="NEAT domain-like"/>
    <property type="match status" value="1"/>
</dbReference>
<keyword evidence="6" id="KW-0812">Transmembrane</keyword>
<keyword evidence="6" id="KW-0472">Membrane</keyword>
<dbReference type="RefSeq" id="WP_203629155.1">
    <property type="nucleotide sequence ID" value="NZ_BNJR01000006.1"/>
</dbReference>
<feature type="transmembrane region" description="Helical" evidence="6">
    <location>
        <begin position="257"/>
        <end position="276"/>
    </location>
</feature>
<name>A0ABQ3VYY1_9LACO</name>
<protein>
    <recommendedName>
        <fullName evidence="7">NEAT domain-containing protein</fullName>
    </recommendedName>
</protein>
<dbReference type="Pfam" id="PF05031">
    <property type="entry name" value="NEAT"/>
    <property type="match status" value="1"/>
</dbReference>
<evidence type="ECO:0000259" key="7">
    <source>
        <dbReference type="PROSITE" id="PS50978"/>
    </source>
</evidence>
<evidence type="ECO:0000313" key="8">
    <source>
        <dbReference type="EMBL" id="GHP13099.1"/>
    </source>
</evidence>
<dbReference type="PANTHER" id="PTHR37824">
    <property type="entry name" value="IRON-REGULATED SURFACE DETERMINANT PROTEIN C"/>
    <property type="match status" value="1"/>
</dbReference>
<evidence type="ECO:0000256" key="1">
    <source>
        <dbReference type="ARBA" id="ARBA00004168"/>
    </source>
</evidence>
<reference evidence="8 9" key="1">
    <citation type="journal article" date="2021" name="Int. J. Syst. Evol. Microbiol.">
        <title>Lentilactobacillus fungorum sp. nov., isolated from spent mushroom substrates.</title>
        <authorList>
            <person name="Tohno M."/>
            <person name="Tanizawa Y."/>
            <person name="Kojima Y."/>
            <person name="Sakamoto M."/>
            <person name="Ohkuma M."/>
            <person name="Kobayashi H."/>
        </authorList>
    </citation>
    <scope>NUCLEOTIDE SEQUENCE [LARGE SCALE GENOMIC DNA]</scope>
    <source>
        <strain evidence="8 9">YK48G</strain>
    </source>
</reference>
<dbReference type="InterPro" id="IPR050436">
    <property type="entry name" value="IsdA"/>
</dbReference>
<evidence type="ECO:0000256" key="3">
    <source>
        <dbReference type="ARBA" id="ARBA00022729"/>
    </source>
</evidence>
<evidence type="ECO:0000256" key="6">
    <source>
        <dbReference type="SAM" id="Phobius"/>
    </source>
</evidence>
<accession>A0ABQ3VYY1</accession>
<organism evidence="8 9">
    <name type="scientific">Lentilactobacillus fungorum</name>
    <dbReference type="NCBI Taxonomy" id="2201250"/>
    <lineage>
        <taxon>Bacteria</taxon>
        <taxon>Bacillati</taxon>
        <taxon>Bacillota</taxon>
        <taxon>Bacilli</taxon>
        <taxon>Lactobacillales</taxon>
        <taxon>Lactobacillaceae</taxon>
        <taxon>Lentilactobacillus</taxon>
    </lineage>
</organism>
<proteinExistence type="predicted"/>
<gene>
    <name evidence="8" type="ORF">YK48G_05240</name>
</gene>
<feature type="compositionally biased region" description="Polar residues" evidence="5">
    <location>
        <begin position="229"/>
        <end position="240"/>
    </location>
</feature>
<dbReference type="EMBL" id="BNJR01000006">
    <property type="protein sequence ID" value="GHP13099.1"/>
    <property type="molecule type" value="Genomic_DNA"/>
</dbReference>
<keyword evidence="4" id="KW-0572">Peptidoglycan-anchor</keyword>
<dbReference type="CDD" id="cd06920">
    <property type="entry name" value="NEAT"/>
    <property type="match status" value="1"/>
</dbReference>
<evidence type="ECO:0000313" key="9">
    <source>
        <dbReference type="Proteomes" id="UP000604765"/>
    </source>
</evidence>
<dbReference type="InterPro" id="IPR037250">
    <property type="entry name" value="NEAT_dom_sf"/>
</dbReference>
<dbReference type="PANTHER" id="PTHR37824:SF1">
    <property type="entry name" value="IRON-REGULATED SURFACE DETERMINANT PROTEIN C"/>
    <property type="match status" value="1"/>
</dbReference>
<evidence type="ECO:0000256" key="5">
    <source>
        <dbReference type="SAM" id="MobiDB-lite"/>
    </source>
</evidence>
<dbReference type="InterPro" id="IPR006635">
    <property type="entry name" value="NEAT_dom"/>
</dbReference>
<dbReference type="PROSITE" id="PS50978">
    <property type="entry name" value="NEAT"/>
    <property type="match status" value="1"/>
</dbReference>
<keyword evidence="6" id="KW-1133">Transmembrane helix</keyword>
<dbReference type="Proteomes" id="UP000604765">
    <property type="component" value="Unassembled WGS sequence"/>
</dbReference>
<feature type="compositionally biased region" description="Polar residues" evidence="5">
    <location>
        <begin position="156"/>
        <end position="196"/>
    </location>
</feature>
<keyword evidence="3" id="KW-0732">Signal</keyword>
<keyword evidence="2" id="KW-0134">Cell wall</keyword>
<evidence type="ECO:0000256" key="4">
    <source>
        <dbReference type="ARBA" id="ARBA00023088"/>
    </source>
</evidence>
<keyword evidence="2" id="KW-0964">Secreted</keyword>
<evidence type="ECO:0000256" key="2">
    <source>
        <dbReference type="ARBA" id="ARBA00022512"/>
    </source>
</evidence>
<feature type="region of interest" description="Disordered" evidence="5">
    <location>
        <begin position="148"/>
        <end position="252"/>
    </location>
</feature>
<keyword evidence="9" id="KW-1185">Reference proteome</keyword>
<comment type="subcellular location">
    <subcellularLocation>
        <location evidence="1">Secreted</location>
        <location evidence="1">Cell wall</location>
        <topology evidence="1">Peptidoglycan-anchor</topology>
    </subcellularLocation>
</comment>
<dbReference type="Gene3D" id="2.60.40.1850">
    <property type="match status" value="1"/>
</dbReference>
<comment type="caution">
    <text evidence="8">The sequence shown here is derived from an EMBL/GenBank/DDBJ whole genome shotgun (WGS) entry which is preliminary data.</text>
</comment>
<sequence>MKFFSKLFSTVVLVLAVLILFPLIVNAQSISYRPLKYGTNQNSMATGYFVQPADVVVRNHAYYVTMQIKTAKSLSSFPVKVIWVNGHAPRNIRRVKDRAGNSHLYYSFYARNLNKRINAKLAIDVPKIYKAKHLISFKFKTAGLPQLTSTKKRHATSSSHKQAAKTPTTGSKHSISQSQTQSQPAKTTKNQPQRVATSQKQPASKQPKKTAVKKPASTKTPKQAAAQPSKANSSSQQQSEKPAKAKAQQSSDHAARWILGSVIGFAAVGSGIWIYLKR</sequence>
<dbReference type="SMART" id="SM00725">
    <property type="entry name" value="NEAT"/>
    <property type="match status" value="1"/>
</dbReference>